<dbReference type="RefSeq" id="WP_145256337.1">
    <property type="nucleotide sequence ID" value="NZ_CP036279.1"/>
</dbReference>
<dbReference type="OrthoDB" id="9848709at2"/>
<dbReference type="EMBL" id="CP036279">
    <property type="protein sequence ID" value="QDU60464.1"/>
    <property type="molecule type" value="Genomic_DNA"/>
</dbReference>
<name>A0A518B0I2_9BACT</name>
<sequence>MEWERLKNNYTVATVNAGEPIEDAMVELCTHILEVIIPENRNVSWDYLRVELWPDSGRIIVFPSSLSNPNRIEDSGCQIVFDNLLEEYDRLAESGLDDDVFDAKILELEQRWVNILSKIVTKLGLAKYRIQFWDPDDQLLELQNEVD</sequence>
<reference evidence="1 2" key="1">
    <citation type="submission" date="2019-02" db="EMBL/GenBank/DDBJ databases">
        <title>Deep-cultivation of Planctomycetes and their phenomic and genomic characterization uncovers novel biology.</title>
        <authorList>
            <person name="Wiegand S."/>
            <person name="Jogler M."/>
            <person name="Boedeker C."/>
            <person name="Pinto D."/>
            <person name="Vollmers J."/>
            <person name="Rivas-Marin E."/>
            <person name="Kohn T."/>
            <person name="Peeters S.H."/>
            <person name="Heuer A."/>
            <person name="Rast P."/>
            <person name="Oberbeckmann S."/>
            <person name="Bunk B."/>
            <person name="Jeske O."/>
            <person name="Meyerdierks A."/>
            <person name="Storesund J.E."/>
            <person name="Kallscheuer N."/>
            <person name="Luecker S."/>
            <person name="Lage O.M."/>
            <person name="Pohl T."/>
            <person name="Merkel B.J."/>
            <person name="Hornburger P."/>
            <person name="Mueller R.-W."/>
            <person name="Bruemmer F."/>
            <person name="Labrenz M."/>
            <person name="Spormann A.M."/>
            <person name="Op den Camp H."/>
            <person name="Overmann J."/>
            <person name="Amann R."/>
            <person name="Jetten M.S.M."/>
            <person name="Mascher T."/>
            <person name="Medema M.H."/>
            <person name="Devos D.P."/>
            <person name="Kaster A.-K."/>
            <person name="Ovreas L."/>
            <person name="Rohde M."/>
            <person name="Galperin M.Y."/>
            <person name="Jogler C."/>
        </authorList>
    </citation>
    <scope>NUCLEOTIDE SEQUENCE [LARGE SCALE GENOMIC DNA]</scope>
    <source>
        <strain evidence="1 2">Pan216</strain>
    </source>
</reference>
<protein>
    <submittedName>
        <fullName evidence="1">Uncharacterized protein</fullName>
    </submittedName>
</protein>
<dbReference type="KEGG" id="knv:Pan216_13050"/>
<gene>
    <name evidence="1" type="ORF">Pan216_13050</name>
</gene>
<dbReference type="Proteomes" id="UP000317093">
    <property type="component" value="Chromosome"/>
</dbReference>
<proteinExistence type="predicted"/>
<evidence type="ECO:0000313" key="2">
    <source>
        <dbReference type="Proteomes" id="UP000317093"/>
    </source>
</evidence>
<evidence type="ECO:0000313" key="1">
    <source>
        <dbReference type="EMBL" id="QDU60464.1"/>
    </source>
</evidence>
<dbReference type="AlphaFoldDB" id="A0A518B0I2"/>
<accession>A0A518B0I2</accession>
<organism evidence="1 2">
    <name type="scientific">Kolteria novifilia</name>
    <dbReference type="NCBI Taxonomy" id="2527975"/>
    <lineage>
        <taxon>Bacteria</taxon>
        <taxon>Pseudomonadati</taxon>
        <taxon>Planctomycetota</taxon>
        <taxon>Planctomycetia</taxon>
        <taxon>Kolteriales</taxon>
        <taxon>Kolteriaceae</taxon>
        <taxon>Kolteria</taxon>
    </lineage>
</organism>
<keyword evidence="2" id="KW-1185">Reference proteome</keyword>